<dbReference type="InterPro" id="IPR042379">
    <property type="entry name" value="PDCD1"/>
</dbReference>
<keyword evidence="1" id="KW-0812">Transmembrane</keyword>
<gene>
    <name evidence="3" type="primary">LOC103355549</name>
</gene>
<accession>A0A9Y4JK71</accession>
<dbReference type="AlphaFoldDB" id="A0A9Y4JK71"/>
<protein>
    <submittedName>
        <fullName evidence="3">Uncharacterized protein LOC103355549</fullName>
    </submittedName>
</protein>
<dbReference type="PANTHER" id="PTHR15264">
    <property type="entry name" value="PROGRAMMED CELL DEATH PROTEIN 1"/>
    <property type="match status" value="1"/>
</dbReference>
<feature type="transmembrane region" description="Helical" evidence="1">
    <location>
        <begin position="150"/>
        <end position="174"/>
    </location>
</feature>
<dbReference type="GO" id="GO:0016020">
    <property type="term" value="C:membrane"/>
    <property type="evidence" value="ECO:0007669"/>
    <property type="project" value="InterPro"/>
</dbReference>
<evidence type="ECO:0000256" key="1">
    <source>
        <dbReference type="SAM" id="Phobius"/>
    </source>
</evidence>
<dbReference type="PANTHER" id="PTHR15264:SF2">
    <property type="entry name" value="PROGRAMMED CELL DEATH PROTEIN 1"/>
    <property type="match status" value="1"/>
</dbReference>
<sequence>MVDNIVTKPLGFVLIVTAHMVFNGPSHAAVIGSLGDNITLSFTFPVKFKKDSVFGLYTTGEQKIIDNKNCRSCFDIFPGNSSVFYHITNLSRNHSKTYWVSVILKTTLIENSDNVSLIVREQSRSTATPVPTEFTTPEGSGSSSINSFHIVSVLAVSPVVLLAAALPVLIYCFAKTRDKQQQQMPRHSSNPTVQEIVEPSSNVPAPSLVYSVLDFPKRLPAPVEMNPSDTEYAAVSYLPEMRRM</sequence>
<keyword evidence="2" id="KW-1185">Reference proteome</keyword>
<organism evidence="2 3">
    <name type="scientific">Stegastes partitus</name>
    <name type="common">bicolor damselfish</name>
    <dbReference type="NCBI Taxonomy" id="144197"/>
    <lineage>
        <taxon>Eukaryota</taxon>
        <taxon>Metazoa</taxon>
        <taxon>Chordata</taxon>
        <taxon>Craniata</taxon>
        <taxon>Vertebrata</taxon>
        <taxon>Euteleostomi</taxon>
        <taxon>Actinopterygii</taxon>
        <taxon>Neopterygii</taxon>
        <taxon>Teleostei</taxon>
        <taxon>Neoteleostei</taxon>
        <taxon>Acanthomorphata</taxon>
        <taxon>Ovalentaria</taxon>
        <taxon>Pomacentridae</taxon>
        <taxon>Stegastes</taxon>
    </lineage>
</organism>
<dbReference type="RefSeq" id="XP_008277614.1">
    <property type="nucleotide sequence ID" value="XM_008279392.1"/>
</dbReference>
<dbReference type="Proteomes" id="UP000694891">
    <property type="component" value="Unplaced"/>
</dbReference>
<name>A0A9Y4JK71_9TELE</name>
<evidence type="ECO:0000313" key="3">
    <source>
        <dbReference type="RefSeq" id="XP_008277614.1"/>
    </source>
</evidence>
<keyword evidence="1" id="KW-0472">Membrane</keyword>
<dbReference type="GO" id="GO:0050777">
    <property type="term" value="P:negative regulation of immune response"/>
    <property type="evidence" value="ECO:0007669"/>
    <property type="project" value="InterPro"/>
</dbReference>
<dbReference type="GeneID" id="103355549"/>
<proteinExistence type="predicted"/>
<reference evidence="3" key="1">
    <citation type="submission" date="2025-08" db="UniProtKB">
        <authorList>
            <consortium name="RefSeq"/>
        </authorList>
    </citation>
    <scope>IDENTIFICATION</scope>
</reference>
<evidence type="ECO:0000313" key="2">
    <source>
        <dbReference type="Proteomes" id="UP000694891"/>
    </source>
</evidence>
<keyword evidence="1" id="KW-1133">Transmembrane helix</keyword>